<comment type="caution">
    <text evidence="7">The sequence shown here is derived from an EMBL/GenBank/DDBJ whole genome shotgun (WGS) entry which is preliminary data.</text>
</comment>
<dbReference type="GO" id="GO:0005524">
    <property type="term" value="F:ATP binding"/>
    <property type="evidence" value="ECO:0007669"/>
    <property type="project" value="UniProtKB-KW"/>
</dbReference>
<comment type="similarity">
    <text evidence="1">Belongs to the carbohydrate kinase PfkB family.</text>
</comment>
<evidence type="ECO:0000259" key="6">
    <source>
        <dbReference type="Pfam" id="PF00294"/>
    </source>
</evidence>
<protein>
    <submittedName>
        <fullName evidence="7">Sugar or nucleoside kinase</fullName>
    </submittedName>
</protein>
<gene>
    <name evidence="7" type="ORF">OD816_000315</name>
</gene>
<dbReference type="Proteomes" id="UP001144110">
    <property type="component" value="Unassembled WGS sequence"/>
</dbReference>
<dbReference type="Pfam" id="PF00294">
    <property type="entry name" value="PfkB"/>
    <property type="match status" value="1"/>
</dbReference>
<sequence length="337" mass="37663">MCAQLINANKPVFDFVGCGALNWDIFFEVEDLSQLKFENLIILPGRETVLKRDQFLKFLKFLEKRGEFLFECGGGSSANTIYALSSWGFNCCFIGSVGEDSFGKGVLEEFEKVGVDTSFIVKNGETSLAAVILDKKKDRFIAVSPGSSESALFDLEIGLNHLKAFFHFSSFASKSGQEFQKKVLLELNSKISLDPGEVYANLGKDFLLPWLKKTKILFITEYELKKIGLSLEELLDLGISKIFLKRGKEGGIFYSKKMRIELPALEIEKIVDNTGAGDYFNAGVIAGLRLGFSEEKALKLGIYSASFSLRGFGRKGCLTKEEFQKYVKFVKIEFCLT</sequence>
<evidence type="ECO:0000256" key="5">
    <source>
        <dbReference type="ARBA" id="ARBA00022840"/>
    </source>
</evidence>
<dbReference type="InterPro" id="IPR011611">
    <property type="entry name" value="PfkB_dom"/>
</dbReference>
<dbReference type="GO" id="GO:0016301">
    <property type="term" value="F:kinase activity"/>
    <property type="evidence" value="ECO:0007669"/>
    <property type="project" value="UniProtKB-KW"/>
</dbReference>
<evidence type="ECO:0000256" key="1">
    <source>
        <dbReference type="ARBA" id="ARBA00010688"/>
    </source>
</evidence>
<reference evidence="7" key="1">
    <citation type="submission" date="2022-11" db="EMBL/GenBank/DDBJ databases">
        <title>Candidatus Alkanophaga archaea from heated hydrothermal vent sediment oxidize petroleum alkanes.</title>
        <authorList>
            <person name="Zehnle H."/>
            <person name="Laso-Perez R."/>
            <person name="Lipp J."/>
            <person name="Teske A."/>
            <person name="Wegener G."/>
        </authorList>
    </citation>
    <scope>NUCLEOTIDE SEQUENCE</scope>
    <source>
        <strain evidence="7">MCA70</strain>
    </source>
</reference>
<accession>A0AAE3P3K5</accession>
<dbReference type="AlphaFoldDB" id="A0AAE3P3K5"/>
<evidence type="ECO:0000256" key="3">
    <source>
        <dbReference type="ARBA" id="ARBA00022741"/>
    </source>
</evidence>
<dbReference type="InterPro" id="IPR029056">
    <property type="entry name" value="Ribokinase-like"/>
</dbReference>
<dbReference type="PANTHER" id="PTHR43085:SF1">
    <property type="entry name" value="PSEUDOURIDINE KINASE-RELATED"/>
    <property type="match status" value="1"/>
</dbReference>
<organism evidence="7 8">
    <name type="scientific">Candidatus Thermodesulfobacterium syntrophicum</name>
    <dbReference type="NCBI Taxonomy" id="3060442"/>
    <lineage>
        <taxon>Bacteria</taxon>
        <taxon>Pseudomonadati</taxon>
        <taxon>Thermodesulfobacteriota</taxon>
        <taxon>Thermodesulfobacteria</taxon>
        <taxon>Thermodesulfobacteriales</taxon>
        <taxon>Thermodesulfobacteriaceae</taxon>
        <taxon>Thermodesulfobacterium</taxon>
    </lineage>
</organism>
<dbReference type="Gene3D" id="3.40.1190.20">
    <property type="match status" value="1"/>
</dbReference>
<keyword evidence="5" id="KW-0067">ATP-binding</keyword>
<feature type="domain" description="Carbohydrate kinase PfkB" evidence="6">
    <location>
        <begin position="74"/>
        <end position="316"/>
    </location>
</feature>
<evidence type="ECO:0000313" key="8">
    <source>
        <dbReference type="Proteomes" id="UP001144110"/>
    </source>
</evidence>
<keyword evidence="2" id="KW-0808">Transferase</keyword>
<dbReference type="EMBL" id="JAPHEG010000001">
    <property type="protein sequence ID" value="MDF2953070.1"/>
    <property type="molecule type" value="Genomic_DNA"/>
</dbReference>
<name>A0AAE3P3K5_9BACT</name>
<proteinExistence type="inferred from homology"/>
<keyword evidence="3" id="KW-0547">Nucleotide-binding</keyword>
<dbReference type="SUPFAM" id="SSF53613">
    <property type="entry name" value="Ribokinase-like"/>
    <property type="match status" value="1"/>
</dbReference>
<dbReference type="InterPro" id="IPR050306">
    <property type="entry name" value="PfkB_Carbo_kinase"/>
</dbReference>
<keyword evidence="4 7" id="KW-0418">Kinase</keyword>
<evidence type="ECO:0000256" key="4">
    <source>
        <dbReference type="ARBA" id="ARBA00022777"/>
    </source>
</evidence>
<evidence type="ECO:0000313" key="7">
    <source>
        <dbReference type="EMBL" id="MDF2953070.1"/>
    </source>
</evidence>
<dbReference type="PANTHER" id="PTHR43085">
    <property type="entry name" value="HEXOKINASE FAMILY MEMBER"/>
    <property type="match status" value="1"/>
</dbReference>
<evidence type="ECO:0000256" key="2">
    <source>
        <dbReference type="ARBA" id="ARBA00022679"/>
    </source>
</evidence>